<feature type="region of interest" description="Disordered" evidence="1">
    <location>
        <begin position="1"/>
        <end position="104"/>
    </location>
</feature>
<keyword evidence="3" id="KW-1185">Reference proteome</keyword>
<feature type="compositionally biased region" description="Polar residues" evidence="1">
    <location>
        <begin position="1"/>
        <end position="16"/>
    </location>
</feature>
<evidence type="ECO:0000256" key="1">
    <source>
        <dbReference type="SAM" id="MobiDB-lite"/>
    </source>
</evidence>
<dbReference type="Proteomes" id="UP001311232">
    <property type="component" value="Unassembled WGS sequence"/>
</dbReference>
<accession>A0AAV9R529</accession>
<dbReference type="EMBL" id="JAHHUM010002448">
    <property type="protein sequence ID" value="KAK5603504.1"/>
    <property type="molecule type" value="Genomic_DNA"/>
</dbReference>
<evidence type="ECO:0000313" key="2">
    <source>
        <dbReference type="EMBL" id="KAK5603504.1"/>
    </source>
</evidence>
<evidence type="ECO:0000313" key="3">
    <source>
        <dbReference type="Proteomes" id="UP001311232"/>
    </source>
</evidence>
<gene>
    <name evidence="2" type="ORF">CRENBAI_006080</name>
</gene>
<name>A0AAV9R529_9TELE</name>
<organism evidence="2 3">
    <name type="scientific">Crenichthys baileyi</name>
    <name type="common">White River springfish</name>
    <dbReference type="NCBI Taxonomy" id="28760"/>
    <lineage>
        <taxon>Eukaryota</taxon>
        <taxon>Metazoa</taxon>
        <taxon>Chordata</taxon>
        <taxon>Craniata</taxon>
        <taxon>Vertebrata</taxon>
        <taxon>Euteleostomi</taxon>
        <taxon>Actinopterygii</taxon>
        <taxon>Neopterygii</taxon>
        <taxon>Teleostei</taxon>
        <taxon>Neoteleostei</taxon>
        <taxon>Acanthomorphata</taxon>
        <taxon>Ovalentaria</taxon>
        <taxon>Atherinomorphae</taxon>
        <taxon>Cyprinodontiformes</taxon>
        <taxon>Goodeidae</taxon>
        <taxon>Crenichthys</taxon>
    </lineage>
</organism>
<proteinExistence type="predicted"/>
<feature type="region of interest" description="Disordered" evidence="1">
    <location>
        <begin position="162"/>
        <end position="184"/>
    </location>
</feature>
<protein>
    <submittedName>
        <fullName evidence="2">Uncharacterized protein</fullName>
    </submittedName>
</protein>
<reference evidence="2 3" key="1">
    <citation type="submission" date="2021-06" db="EMBL/GenBank/DDBJ databases">
        <authorList>
            <person name="Palmer J.M."/>
        </authorList>
    </citation>
    <scope>NUCLEOTIDE SEQUENCE [LARGE SCALE GENOMIC DNA]</scope>
    <source>
        <strain evidence="2 3">MEX-2019</strain>
        <tissue evidence="2">Muscle</tissue>
    </source>
</reference>
<comment type="caution">
    <text evidence="2">The sequence shown here is derived from an EMBL/GenBank/DDBJ whole genome shotgun (WGS) entry which is preliminary data.</text>
</comment>
<dbReference type="AlphaFoldDB" id="A0AAV9R529"/>
<feature type="compositionally biased region" description="Basic residues" evidence="1">
    <location>
        <begin position="162"/>
        <end position="172"/>
    </location>
</feature>
<sequence length="217" mass="23418">MRRSPAPSSTRLSTEAQHAFPAHGLAPEQLSPLLPTPGHVPGPVPEGFMDGPPPHPDPVSGAVLEGFMDEPAPHPDPVPSSVPEGSQAEPPSHSVREGLVDGLPPLPAPVPSLVLEGSEDELPPSLVPVPEEFMEDLSPLLVPVPEGCVDAPSPAAVSWRLRHRSPRPRRRSQQSPHCASELHHGFSWSRRRPSDHQLLRRWPAQLLRRGPSSCNII</sequence>
<feature type="compositionally biased region" description="Pro residues" evidence="1">
    <location>
        <begin position="34"/>
        <end position="44"/>
    </location>
</feature>